<dbReference type="Pfam" id="PF10358">
    <property type="entry name" value="NT-C2"/>
    <property type="match status" value="1"/>
</dbReference>
<feature type="compositionally biased region" description="Polar residues" evidence="2">
    <location>
        <begin position="611"/>
        <end position="632"/>
    </location>
</feature>
<reference evidence="5" key="2">
    <citation type="submission" date="2025-08" db="UniProtKB">
        <authorList>
            <consortium name="RefSeq"/>
        </authorList>
    </citation>
    <scope>IDENTIFICATION</scope>
    <source>
        <tissue evidence="5">Leaves</tissue>
    </source>
</reference>
<dbReference type="RefSeq" id="XP_027072551.2">
    <property type="nucleotide sequence ID" value="XM_027216750.2"/>
</dbReference>
<evidence type="ECO:0000313" key="5">
    <source>
        <dbReference type="RefSeq" id="XP_027072551.2"/>
    </source>
</evidence>
<organism evidence="4 5">
    <name type="scientific">Coffea arabica</name>
    <name type="common">Arabian coffee</name>
    <dbReference type="NCBI Taxonomy" id="13443"/>
    <lineage>
        <taxon>Eukaryota</taxon>
        <taxon>Viridiplantae</taxon>
        <taxon>Streptophyta</taxon>
        <taxon>Embryophyta</taxon>
        <taxon>Tracheophyta</taxon>
        <taxon>Spermatophyta</taxon>
        <taxon>Magnoliopsida</taxon>
        <taxon>eudicotyledons</taxon>
        <taxon>Gunneridae</taxon>
        <taxon>Pentapetalae</taxon>
        <taxon>asterids</taxon>
        <taxon>lamiids</taxon>
        <taxon>Gentianales</taxon>
        <taxon>Rubiaceae</taxon>
        <taxon>Ixoroideae</taxon>
        <taxon>Gardenieae complex</taxon>
        <taxon>Bertiereae - Coffeeae clade</taxon>
        <taxon>Coffeeae</taxon>
        <taxon>Coffea</taxon>
    </lineage>
</organism>
<evidence type="ECO:0000313" key="4">
    <source>
        <dbReference type="Proteomes" id="UP001652660"/>
    </source>
</evidence>
<proteinExistence type="predicted"/>
<feature type="compositionally biased region" description="Polar residues" evidence="2">
    <location>
        <begin position="205"/>
        <end position="216"/>
    </location>
</feature>
<feature type="region of interest" description="Disordered" evidence="2">
    <location>
        <begin position="171"/>
        <end position="301"/>
    </location>
</feature>
<dbReference type="OrthoDB" id="658575at2759"/>
<evidence type="ECO:0000256" key="1">
    <source>
        <dbReference type="SAM" id="Coils"/>
    </source>
</evidence>
<keyword evidence="1" id="KW-0175">Coiled coil</keyword>
<keyword evidence="4" id="KW-1185">Reference proteome</keyword>
<reference evidence="4" key="1">
    <citation type="journal article" date="2025" name="Foods">
        <title>Unveiling the Microbial Signatures of Arabica Coffee Cherries: Insights into Ripeness Specific Diversity, Functional Traits, and Implications for Quality and Safety.</title>
        <authorList>
            <consortium name="RefSeq"/>
            <person name="Tenea G.N."/>
            <person name="Cifuentes V."/>
            <person name="Reyes P."/>
            <person name="Cevallos-Vallejos M."/>
        </authorList>
    </citation>
    <scope>NUCLEOTIDE SEQUENCE [LARGE SCALE GENOMIC DNA]</scope>
</reference>
<feature type="region of interest" description="Disordered" evidence="2">
    <location>
        <begin position="611"/>
        <end position="633"/>
    </location>
</feature>
<name>A0A6P6T3Q7_COFAR</name>
<accession>A0A6P6T3Q7</accession>
<feature type="compositionally biased region" description="Low complexity" evidence="2">
    <location>
        <begin position="264"/>
        <end position="274"/>
    </location>
</feature>
<protein>
    <submittedName>
        <fullName evidence="5">Uncharacterized protein isoform X1</fullName>
    </submittedName>
</protein>
<feature type="compositionally biased region" description="Polar residues" evidence="2">
    <location>
        <begin position="288"/>
        <end position="300"/>
    </location>
</feature>
<dbReference type="Proteomes" id="UP001652660">
    <property type="component" value="Chromosome 6c"/>
</dbReference>
<feature type="coiled-coil region" evidence="1">
    <location>
        <begin position="1255"/>
        <end position="1365"/>
    </location>
</feature>
<feature type="compositionally biased region" description="Low complexity" evidence="2">
    <location>
        <begin position="179"/>
        <end position="193"/>
    </location>
</feature>
<gene>
    <name evidence="5" type="primary">LOC113697229</name>
</gene>
<dbReference type="InterPro" id="IPR019448">
    <property type="entry name" value="NT-C2"/>
</dbReference>
<feature type="coiled-coil region" evidence="1">
    <location>
        <begin position="1431"/>
        <end position="1472"/>
    </location>
</feature>
<feature type="coiled-coil region" evidence="1">
    <location>
        <begin position="561"/>
        <end position="602"/>
    </location>
</feature>
<feature type="coiled-coil region" evidence="1">
    <location>
        <begin position="478"/>
        <end position="512"/>
    </location>
</feature>
<dbReference type="PANTHER" id="PTHR47270:SF3">
    <property type="entry name" value="HYPOTETICAL PROTEIN"/>
    <property type="match status" value="1"/>
</dbReference>
<evidence type="ECO:0000259" key="3">
    <source>
        <dbReference type="PROSITE" id="PS51840"/>
    </source>
</evidence>
<dbReference type="GeneID" id="113697229"/>
<sequence length="1491" mass="170359">MFKLQRQNHRPSKSGERVDFKFSNFQALQVPKGWDRLFLSMTSVESGKTVARLGKALVRNGNCQWTETLLESVWITKDDSSKEPEECLFKLVVSMGSSRAGILGEATINVSCLMSSKASSAVILPLRKCNFETLLQVKIQCLTPRPNIRHGSPNSNFKRQNEDVDFQALSSTSETADNSLVRSSKVSSSQDLDVSSHHENHKQDQNYSGVNSNHNANYAEGSKRRDPFNPMHKLQSNGYTTHQRHIGASSKSSSAHDNYPVDDSSFSSQSSCNSGVMNSKMDLHSSGKESGNASPRNTGSKDLLEAAEGTIEELRVEAKMWERNARKLMLDLDMLRKEFLGQSKKQSDLVMELSAAYAEHSGLKKEIEQLNVMLEESTLKQRALEDSVLQSEGQTQIQEELESELKYHQQSNANLSLQLKRSQESNIELVSILQELEHTIEQQKIEIENLSALHLKSADSESSVEQNLGENRNLLLQFQQLQESGKMLEIDVQRLEKALEEKVNELETQRSLNGQSLLDMERVYKYQLSVKDEEITNLQAKVMKSVRGRLLDDMEKNSGSDSDLIKEIESLREKVHELETDCNELTEENLELLLKIKESENIHIGKCGSFSSTSSELPAKSVSMQSDVSDTEPQMYDPELKSKTNEEEQCAAFESSGLFCELLKQLELAFHCLMKPLPNVSPHASEKCKFILDDVANLSKKDSSNSKVFTESILNYFSELNNILEDRIAEFEQTIRCGEIEIQKRNDAITEAHKSVEDMILKVQQHEISKAELEADCQSLLKELSQKRSEMDKLQADLLSKEGQTNFHIQRQRELEIQVADLQTEKVQLEMNNETIEREHEVTSKCLDDLQNDFAVLSSRLDSHVSAKEILERKLAELELEKRNLEKKIILLEDEKLQLQERISVMDVQMTQLGDEQQSCRLELKDSKSLAMNLQNQIRRLEIEMEAHNVSFNQNIQDKQDQLLESQRHCECLRAENQDLQASILRLGEERKILQKLNKELKKKELELHEHSEQMATRLENSEKCFSDCTRKVEALEENLNSTLEAFTLKEKSLNSELEAFLQECRNEKEKLVLQETLSNQMHFEMSSEVKNLQKEVESLMTQISVAHEEKEKAESEASLEIASLNADKRKLEFALQEVNSKLELSERELNNLHVEFELKAESLRTELSASEKIHVIPIADHEKLLKQLASRRTTEEKLKTALNNIELKLTLSDYENQQLREESANLKVHFQRVADLQHEVSVLKSKVEECRFEKEKLEASYQTVSGDYESLKAEKNSCVEKVLSLQKAMTAYEDCKQKAIALEEKLLQMEGALLSKETLSAQNADLEKELNEVRKVSKQYQQIISQLEEQKSECLLKVQALEMDVLKRHNCDRKCDGKCSMKDGSPRPGEVADELAEALDEDNMHKIQLHSFSSEELSSETMACSKISVVESQAEARERFERTKSSLETELRDLRERYLEMSLKYAEVEAQREDLVMKLKAAKSGKRWFS</sequence>
<dbReference type="PROSITE" id="PS51840">
    <property type="entry name" value="C2_NT"/>
    <property type="match status" value="1"/>
</dbReference>
<feature type="domain" description="C2 NT-type" evidence="3">
    <location>
        <begin position="8"/>
        <end position="143"/>
    </location>
</feature>
<feature type="coiled-coil region" evidence="1">
    <location>
        <begin position="756"/>
        <end position="1156"/>
    </location>
</feature>
<dbReference type="PANTHER" id="PTHR47270">
    <property type="entry name" value="PROTEIN MLP1-LIKE"/>
    <property type="match status" value="1"/>
</dbReference>
<evidence type="ECO:0000256" key="2">
    <source>
        <dbReference type="SAM" id="MobiDB-lite"/>
    </source>
</evidence>
<feature type="compositionally biased region" description="Basic and acidic residues" evidence="2">
    <location>
        <begin position="194"/>
        <end position="204"/>
    </location>
</feature>
<feature type="coiled-coil region" evidence="1">
    <location>
        <begin position="304"/>
        <end position="453"/>
    </location>
</feature>